<dbReference type="InterPro" id="IPR036415">
    <property type="entry name" value="Lamin_tail_dom_sf"/>
</dbReference>
<evidence type="ECO:0000259" key="2">
    <source>
        <dbReference type="PROSITE" id="PS51841"/>
    </source>
</evidence>
<dbReference type="PROSITE" id="PS51841">
    <property type="entry name" value="LTD"/>
    <property type="match status" value="1"/>
</dbReference>
<gene>
    <name evidence="3" type="ORF">H9L09_17730</name>
</gene>
<organism evidence="3 4">
    <name type="scientific">Nocardioides mesophilus</name>
    <dbReference type="NCBI Taxonomy" id="433659"/>
    <lineage>
        <taxon>Bacteria</taxon>
        <taxon>Bacillati</taxon>
        <taxon>Actinomycetota</taxon>
        <taxon>Actinomycetes</taxon>
        <taxon>Propionibacteriales</taxon>
        <taxon>Nocardioidaceae</taxon>
        <taxon>Nocardioides</taxon>
    </lineage>
</organism>
<name>A0A7G9R9M9_9ACTN</name>
<proteinExistence type="predicted"/>
<dbReference type="SUPFAM" id="SSF74853">
    <property type="entry name" value="Lamin A/C globular tail domain"/>
    <property type="match status" value="1"/>
</dbReference>
<dbReference type="KEGG" id="nmes:H9L09_17730"/>
<sequence>MRIRLAICTAVAAVLTVPLSSVDAAAISPVRFSYVQYDSPGTDTGSNRSLNAEYVVVKNFGQKSRSITGWTVRDLNGHVYRFGRFTIKPGKTVRLHTGRGSNSRTDVYWRRDWYVWNNTGDKATLKNKSGTTVDTCKWGDGDGNTAC</sequence>
<feature type="domain" description="LTD" evidence="2">
    <location>
        <begin position="18"/>
        <end position="140"/>
    </location>
</feature>
<accession>A0A7G9R9M9</accession>
<evidence type="ECO:0000313" key="3">
    <source>
        <dbReference type="EMBL" id="QNN52304.1"/>
    </source>
</evidence>
<dbReference type="Gene3D" id="2.60.40.1260">
    <property type="entry name" value="Lamin Tail domain"/>
    <property type="match status" value="1"/>
</dbReference>
<dbReference type="InterPro" id="IPR001322">
    <property type="entry name" value="Lamin_tail_dom"/>
</dbReference>
<reference evidence="3 4" key="1">
    <citation type="submission" date="2020-08" db="EMBL/GenBank/DDBJ databases">
        <title>Genome sequence of Nocardioides mesophilus KACC 16243T.</title>
        <authorList>
            <person name="Hyun D.-W."/>
            <person name="Bae J.-W."/>
        </authorList>
    </citation>
    <scope>NUCLEOTIDE SEQUENCE [LARGE SCALE GENOMIC DNA]</scope>
    <source>
        <strain evidence="3 4">KACC 16243</strain>
    </source>
</reference>
<keyword evidence="4" id="KW-1185">Reference proteome</keyword>
<evidence type="ECO:0000256" key="1">
    <source>
        <dbReference type="SAM" id="SignalP"/>
    </source>
</evidence>
<dbReference type="EMBL" id="CP060713">
    <property type="protein sequence ID" value="QNN52304.1"/>
    <property type="molecule type" value="Genomic_DNA"/>
</dbReference>
<dbReference type="Proteomes" id="UP000515947">
    <property type="component" value="Chromosome"/>
</dbReference>
<keyword evidence="1" id="KW-0732">Signal</keyword>
<dbReference type="AlphaFoldDB" id="A0A7G9R9M9"/>
<protein>
    <submittedName>
        <fullName evidence="3">Lamin tail domain-containing protein</fullName>
    </submittedName>
</protein>
<dbReference type="Pfam" id="PF00932">
    <property type="entry name" value="LTD"/>
    <property type="match status" value="1"/>
</dbReference>
<evidence type="ECO:0000313" key="4">
    <source>
        <dbReference type="Proteomes" id="UP000515947"/>
    </source>
</evidence>
<feature type="signal peptide" evidence="1">
    <location>
        <begin position="1"/>
        <end position="24"/>
    </location>
</feature>
<feature type="chain" id="PRO_5038379793" evidence="1">
    <location>
        <begin position="25"/>
        <end position="147"/>
    </location>
</feature>